<evidence type="ECO:0000313" key="3">
    <source>
        <dbReference type="Proteomes" id="UP000284706"/>
    </source>
</evidence>
<evidence type="ECO:0000313" key="2">
    <source>
        <dbReference type="EMBL" id="PPQ97986.1"/>
    </source>
</evidence>
<sequence length="111" mass="12376">MISPPRPDMSFPNSQPTTPLRFLGGGCFRSAPNIIYMTDADFEPPDDDAEPSPAVVSTDTQAPLPQADLEDDESSNHPQKKMKSFRSFLKKFRNFAAIFRTFKAPAILSRL</sequence>
<gene>
    <name evidence="2" type="ORF">CVT26_003134</name>
</gene>
<evidence type="ECO:0000256" key="1">
    <source>
        <dbReference type="SAM" id="MobiDB-lite"/>
    </source>
</evidence>
<protein>
    <submittedName>
        <fullName evidence="2">Uncharacterized protein</fullName>
    </submittedName>
</protein>
<organism evidence="2 3">
    <name type="scientific">Gymnopilus dilepis</name>
    <dbReference type="NCBI Taxonomy" id="231916"/>
    <lineage>
        <taxon>Eukaryota</taxon>
        <taxon>Fungi</taxon>
        <taxon>Dikarya</taxon>
        <taxon>Basidiomycota</taxon>
        <taxon>Agaricomycotina</taxon>
        <taxon>Agaricomycetes</taxon>
        <taxon>Agaricomycetidae</taxon>
        <taxon>Agaricales</taxon>
        <taxon>Agaricineae</taxon>
        <taxon>Hymenogastraceae</taxon>
        <taxon>Gymnopilus</taxon>
    </lineage>
</organism>
<feature type="compositionally biased region" description="Acidic residues" evidence="1">
    <location>
        <begin position="40"/>
        <end position="50"/>
    </location>
</feature>
<comment type="caution">
    <text evidence="2">The sequence shown here is derived from an EMBL/GenBank/DDBJ whole genome shotgun (WGS) entry which is preliminary data.</text>
</comment>
<accession>A0A409Y4L3</accession>
<name>A0A409Y4L3_9AGAR</name>
<keyword evidence="3" id="KW-1185">Reference proteome</keyword>
<dbReference type="InParanoid" id="A0A409Y4L3"/>
<dbReference type="Proteomes" id="UP000284706">
    <property type="component" value="Unassembled WGS sequence"/>
</dbReference>
<proteinExistence type="predicted"/>
<dbReference type="EMBL" id="NHYE01001155">
    <property type="protein sequence ID" value="PPQ97986.1"/>
    <property type="molecule type" value="Genomic_DNA"/>
</dbReference>
<reference evidence="2 3" key="1">
    <citation type="journal article" date="2018" name="Evol. Lett.">
        <title>Horizontal gene cluster transfer increased hallucinogenic mushroom diversity.</title>
        <authorList>
            <person name="Reynolds H.T."/>
            <person name="Vijayakumar V."/>
            <person name="Gluck-Thaler E."/>
            <person name="Korotkin H.B."/>
            <person name="Matheny P.B."/>
            <person name="Slot J.C."/>
        </authorList>
    </citation>
    <scope>NUCLEOTIDE SEQUENCE [LARGE SCALE GENOMIC DNA]</scope>
    <source>
        <strain evidence="2 3">SRW20</strain>
    </source>
</reference>
<feature type="region of interest" description="Disordered" evidence="1">
    <location>
        <begin position="38"/>
        <end position="80"/>
    </location>
</feature>
<dbReference type="AlphaFoldDB" id="A0A409Y4L3"/>